<evidence type="ECO:0000313" key="3">
    <source>
        <dbReference type="EMBL" id="KAH7268575.1"/>
    </source>
</evidence>
<sequence>MSPPSPTPSTMFSDYVEVSGAEVPSQTSVESAEEPELSEKGVHEGRITCATDCYHRYSNTPQRLASARSQGALISVRLKEKTEYLDSTQSFLDDDSQIKTKRQLDDLTTAVNKKRDLIVGLRSLLRTFEVTDLEQILTNHEAELKKLEVNQAEVRAALAALPEKVAKIHESRAKVEKEATELGAQERACRKELLQCSVEEKALQVWEKVHGLCLCGLAKMEEKDLQVILLNLDAALHKQ</sequence>
<dbReference type="AlphaFoldDB" id="A0A9P9KTW6"/>
<dbReference type="EMBL" id="JAGTJS010000005">
    <property type="protein sequence ID" value="KAH7268575.1"/>
    <property type="molecule type" value="Genomic_DNA"/>
</dbReference>
<feature type="region of interest" description="Disordered" evidence="2">
    <location>
        <begin position="20"/>
        <end position="42"/>
    </location>
</feature>
<comment type="caution">
    <text evidence="3">The sequence shown here is derived from an EMBL/GenBank/DDBJ whole genome shotgun (WGS) entry which is preliminary data.</text>
</comment>
<keyword evidence="4" id="KW-1185">Reference proteome</keyword>
<protein>
    <submittedName>
        <fullName evidence="3">Uncharacterized protein</fullName>
    </submittedName>
</protein>
<evidence type="ECO:0000256" key="1">
    <source>
        <dbReference type="SAM" id="Coils"/>
    </source>
</evidence>
<evidence type="ECO:0000313" key="4">
    <source>
        <dbReference type="Proteomes" id="UP000736672"/>
    </source>
</evidence>
<accession>A0A9P9KTW6</accession>
<dbReference type="OrthoDB" id="10435348at2759"/>
<feature type="coiled-coil region" evidence="1">
    <location>
        <begin position="130"/>
        <end position="157"/>
    </location>
</feature>
<evidence type="ECO:0000256" key="2">
    <source>
        <dbReference type="SAM" id="MobiDB-lite"/>
    </source>
</evidence>
<gene>
    <name evidence="3" type="ORF">B0J15DRAFT_578770</name>
</gene>
<dbReference type="Proteomes" id="UP000736672">
    <property type="component" value="Unassembled WGS sequence"/>
</dbReference>
<reference evidence="3" key="1">
    <citation type="journal article" date="2021" name="Nat. Commun.">
        <title>Genetic determinants of endophytism in the Arabidopsis root mycobiome.</title>
        <authorList>
            <person name="Mesny F."/>
            <person name="Miyauchi S."/>
            <person name="Thiergart T."/>
            <person name="Pickel B."/>
            <person name="Atanasova L."/>
            <person name="Karlsson M."/>
            <person name="Huettel B."/>
            <person name="Barry K.W."/>
            <person name="Haridas S."/>
            <person name="Chen C."/>
            <person name="Bauer D."/>
            <person name="Andreopoulos W."/>
            <person name="Pangilinan J."/>
            <person name="LaButti K."/>
            <person name="Riley R."/>
            <person name="Lipzen A."/>
            <person name="Clum A."/>
            <person name="Drula E."/>
            <person name="Henrissat B."/>
            <person name="Kohler A."/>
            <person name="Grigoriev I.V."/>
            <person name="Martin F.M."/>
            <person name="Hacquard S."/>
        </authorList>
    </citation>
    <scope>NUCLEOTIDE SEQUENCE</scope>
    <source>
        <strain evidence="3">FSSC 5 MPI-SDFR-AT-0091</strain>
    </source>
</reference>
<keyword evidence="1" id="KW-0175">Coiled coil</keyword>
<proteinExistence type="predicted"/>
<name>A0A9P9KTW6_FUSSL</name>
<organism evidence="3 4">
    <name type="scientific">Fusarium solani</name>
    <name type="common">Filamentous fungus</name>
    <dbReference type="NCBI Taxonomy" id="169388"/>
    <lineage>
        <taxon>Eukaryota</taxon>
        <taxon>Fungi</taxon>
        <taxon>Dikarya</taxon>
        <taxon>Ascomycota</taxon>
        <taxon>Pezizomycotina</taxon>
        <taxon>Sordariomycetes</taxon>
        <taxon>Hypocreomycetidae</taxon>
        <taxon>Hypocreales</taxon>
        <taxon>Nectriaceae</taxon>
        <taxon>Fusarium</taxon>
        <taxon>Fusarium solani species complex</taxon>
    </lineage>
</organism>